<evidence type="ECO:0000313" key="12">
    <source>
        <dbReference type="Proteomes" id="UP000178811"/>
    </source>
</evidence>
<dbReference type="Gene3D" id="3.30.930.10">
    <property type="entry name" value="Bira Bifunctional Protein, Domain 2"/>
    <property type="match status" value="1"/>
</dbReference>
<comment type="caution">
    <text evidence="11">The sequence shown here is derived from an EMBL/GenBank/DDBJ whole genome shotgun (WGS) entry which is preliminary data.</text>
</comment>
<dbReference type="InterPro" id="IPR006195">
    <property type="entry name" value="aa-tRNA-synth_II"/>
</dbReference>
<feature type="domain" description="Aminoacyl-transfer RNA synthetases class-II family profile" evidence="10">
    <location>
        <begin position="38"/>
        <end position="318"/>
    </location>
</feature>
<protein>
    <recommendedName>
        <fullName evidence="2">Proline--tRNA ligase</fullName>
        <ecNumber evidence="1">6.1.1.15</ecNumber>
    </recommendedName>
    <alternativeName>
        <fullName evidence="8">Prolyl-tRNA synthetase</fullName>
    </alternativeName>
</protein>
<dbReference type="InterPro" id="IPR044140">
    <property type="entry name" value="ProRS_anticodon_short"/>
</dbReference>
<dbReference type="SUPFAM" id="SSF55681">
    <property type="entry name" value="Class II aaRS and biotin synthetases"/>
    <property type="match status" value="1"/>
</dbReference>
<dbReference type="CDD" id="cd00861">
    <property type="entry name" value="ProRS_anticodon_short"/>
    <property type="match status" value="1"/>
</dbReference>
<dbReference type="PANTHER" id="PTHR42753:SF2">
    <property type="entry name" value="PROLINE--TRNA LIGASE"/>
    <property type="match status" value="1"/>
</dbReference>
<name>A0A1F6EWJ4_9BACT</name>
<evidence type="ECO:0000256" key="5">
    <source>
        <dbReference type="ARBA" id="ARBA00022840"/>
    </source>
</evidence>
<dbReference type="PRINTS" id="PR01046">
    <property type="entry name" value="TRNASYNTHPRO"/>
</dbReference>
<gene>
    <name evidence="11" type="ORF">A3A36_02465</name>
</gene>
<evidence type="ECO:0000259" key="10">
    <source>
        <dbReference type="PROSITE" id="PS50862"/>
    </source>
</evidence>
<dbReference type="EC" id="6.1.1.15" evidence="1"/>
<reference evidence="11 12" key="1">
    <citation type="journal article" date="2016" name="Nat. Commun.">
        <title>Thousands of microbial genomes shed light on interconnected biogeochemical processes in an aquifer system.</title>
        <authorList>
            <person name="Anantharaman K."/>
            <person name="Brown C.T."/>
            <person name="Hug L.A."/>
            <person name="Sharon I."/>
            <person name="Castelle C.J."/>
            <person name="Probst A.J."/>
            <person name="Thomas B.C."/>
            <person name="Singh A."/>
            <person name="Wilkins M.J."/>
            <person name="Karaoz U."/>
            <person name="Brodie E.L."/>
            <person name="Williams K.H."/>
            <person name="Hubbard S.S."/>
            <person name="Banfield J.F."/>
        </authorList>
    </citation>
    <scope>NUCLEOTIDE SEQUENCE [LARGE SCALE GENOMIC DNA]</scope>
</reference>
<evidence type="ECO:0000256" key="1">
    <source>
        <dbReference type="ARBA" id="ARBA00012831"/>
    </source>
</evidence>
<dbReference type="PANTHER" id="PTHR42753">
    <property type="entry name" value="MITOCHONDRIAL RIBOSOME PROTEIN L39/PROLYL-TRNA LIGASE FAMILY MEMBER"/>
    <property type="match status" value="1"/>
</dbReference>
<sequence>MRQSRLFTKARREAPADEVAKNAQLLVRAGYIHKEMAGVYSYLPLGLRTLNNIVQIIRKEMNAIGGQELILTALQDKELWSRTDRWDDDKVDNWFKTSFKNGGETGLAITHEEPLTRIMTEHISSYRDLPVYTYQFQTKFRNELRAKSGIIRGKEFLMKDLYSFSKDEAEHQVFYDKARAAYVRIFEKAGVGDRTYVTFASGGIFSEFSEEFQTVSEAGEDTIFIDEKKRIAINKEVCTDETLAKLGLKKEILVEKRAIEGGNIFHLGTRFSESLGLLYTDEKGARTPVVMGSYGLGPTRLMGIIVEVLADEKGLVWPESVAPFPVHLVSLGKTGDDISKTADALYNDLTKAGIKILYDDRDLRAGEKFAESDLLGMPKRIVVGKDAVASGDFEVVERATGKVVKIPRAELVSELVPNA</sequence>
<dbReference type="GO" id="GO:0004827">
    <property type="term" value="F:proline-tRNA ligase activity"/>
    <property type="evidence" value="ECO:0007669"/>
    <property type="project" value="UniProtKB-EC"/>
</dbReference>
<accession>A0A1F6EWJ4</accession>
<evidence type="ECO:0000256" key="7">
    <source>
        <dbReference type="ARBA" id="ARBA00023146"/>
    </source>
</evidence>
<dbReference type="Pfam" id="PF03129">
    <property type="entry name" value="HGTP_anticodon"/>
    <property type="match status" value="1"/>
</dbReference>
<organism evidence="11 12">
    <name type="scientific">Candidatus Kaiserbacteria bacterium RIFCSPLOWO2_01_FULL_52_12b</name>
    <dbReference type="NCBI Taxonomy" id="1798509"/>
    <lineage>
        <taxon>Bacteria</taxon>
        <taxon>Candidatus Kaiseribacteriota</taxon>
    </lineage>
</organism>
<dbReference type="GO" id="GO:0005829">
    <property type="term" value="C:cytosol"/>
    <property type="evidence" value="ECO:0007669"/>
    <property type="project" value="TreeGrafter"/>
</dbReference>
<evidence type="ECO:0000256" key="9">
    <source>
        <dbReference type="ARBA" id="ARBA00047671"/>
    </source>
</evidence>
<dbReference type="InterPro" id="IPR045864">
    <property type="entry name" value="aa-tRNA-synth_II/BPL/LPL"/>
</dbReference>
<keyword evidence="5" id="KW-0067">ATP-binding</keyword>
<keyword evidence="7 11" id="KW-0030">Aminoacyl-tRNA synthetase</keyword>
<dbReference type="EMBL" id="MFLW01000028">
    <property type="protein sequence ID" value="OGG77912.1"/>
    <property type="molecule type" value="Genomic_DNA"/>
</dbReference>
<evidence type="ECO:0000256" key="8">
    <source>
        <dbReference type="ARBA" id="ARBA00029731"/>
    </source>
</evidence>
<dbReference type="Proteomes" id="UP000178811">
    <property type="component" value="Unassembled WGS sequence"/>
</dbReference>
<keyword evidence="6" id="KW-0648">Protein biosynthesis</keyword>
<dbReference type="SUPFAM" id="SSF52954">
    <property type="entry name" value="Class II aaRS ABD-related"/>
    <property type="match status" value="1"/>
</dbReference>
<dbReference type="InterPro" id="IPR004154">
    <property type="entry name" value="Anticodon-bd"/>
</dbReference>
<evidence type="ECO:0000256" key="3">
    <source>
        <dbReference type="ARBA" id="ARBA00022598"/>
    </source>
</evidence>
<keyword evidence="3" id="KW-0436">Ligase</keyword>
<evidence type="ECO:0000313" key="11">
    <source>
        <dbReference type="EMBL" id="OGG77912.1"/>
    </source>
</evidence>
<dbReference type="InterPro" id="IPR002316">
    <property type="entry name" value="Pro-tRNA-ligase_IIa"/>
</dbReference>
<evidence type="ECO:0000256" key="4">
    <source>
        <dbReference type="ARBA" id="ARBA00022741"/>
    </source>
</evidence>
<dbReference type="InterPro" id="IPR036621">
    <property type="entry name" value="Anticodon-bd_dom_sf"/>
</dbReference>
<evidence type="ECO:0000256" key="6">
    <source>
        <dbReference type="ARBA" id="ARBA00022917"/>
    </source>
</evidence>
<dbReference type="InterPro" id="IPR002314">
    <property type="entry name" value="aa-tRNA-synt_IIb"/>
</dbReference>
<dbReference type="AlphaFoldDB" id="A0A1F6EWJ4"/>
<dbReference type="PROSITE" id="PS50862">
    <property type="entry name" value="AA_TRNA_LIGASE_II"/>
    <property type="match status" value="1"/>
</dbReference>
<proteinExistence type="predicted"/>
<dbReference type="Pfam" id="PF00587">
    <property type="entry name" value="tRNA-synt_2b"/>
    <property type="match status" value="1"/>
</dbReference>
<keyword evidence="4" id="KW-0547">Nucleotide-binding</keyword>
<dbReference type="GO" id="GO:0006433">
    <property type="term" value="P:prolyl-tRNA aminoacylation"/>
    <property type="evidence" value="ECO:0007669"/>
    <property type="project" value="InterPro"/>
</dbReference>
<comment type="catalytic activity">
    <reaction evidence="9">
        <text>tRNA(Pro) + L-proline + ATP = L-prolyl-tRNA(Pro) + AMP + diphosphate</text>
        <dbReference type="Rhea" id="RHEA:14305"/>
        <dbReference type="Rhea" id="RHEA-COMP:9700"/>
        <dbReference type="Rhea" id="RHEA-COMP:9702"/>
        <dbReference type="ChEBI" id="CHEBI:30616"/>
        <dbReference type="ChEBI" id="CHEBI:33019"/>
        <dbReference type="ChEBI" id="CHEBI:60039"/>
        <dbReference type="ChEBI" id="CHEBI:78442"/>
        <dbReference type="ChEBI" id="CHEBI:78532"/>
        <dbReference type="ChEBI" id="CHEBI:456215"/>
        <dbReference type="EC" id="6.1.1.15"/>
    </reaction>
</comment>
<dbReference type="Gene3D" id="3.40.50.800">
    <property type="entry name" value="Anticodon-binding domain"/>
    <property type="match status" value="1"/>
</dbReference>
<evidence type="ECO:0000256" key="2">
    <source>
        <dbReference type="ARBA" id="ARBA00019110"/>
    </source>
</evidence>
<dbReference type="GO" id="GO:0005524">
    <property type="term" value="F:ATP binding"/>
    <property type="evidence" value="ECO:0007669"/>
    <property type="project" value="UniProtKB-KW"/>
</dbReference>
<dbReference type="InterPro" id="IPR050062">
    <property type="entry name" value="Pro-tRNA_synthetase"/>
</dbReference>